<name>A0ABM8I1W0_9FIRM</name>
<dbReference type="Pfam" id="PF00126">
    <property type="entry name" value="HTH_1"/>
    <property type="match status" value="1"/>
</dbReference>
<sequence>MDIKSLRYFLAVTEEGNITKAAKRLCIAQPPLSRQLQLLEEELGVVLFQRGKRRIQLTEEGYYLKRQAEEILALVEKTRSQLGQMGNSLCGQVSIGVVETCGGSILPDLAEGFHSQYPDVSFQIWSGNGDEVTDKLNRSLVDMAILREPFYIEQCESIFLRQEPWVAVMSRDHPLAGGADEIELSALGQEPLMISVRPSLQDEILNWFNEISEERKIFCYYNSVASVIPMVEHGTGIAISPESVKSFTSGRNLVYKKIIHPQHDSRLYLVRRRYQLPPAAAGAFWDYTKKKYCDKD</sequence>
<dbReference type="Pfam" id="PF03466">
    <property type="entry name" value="LysR_substrate"/>
    <property type="match status" value="1"/>
</dbReference>
<proteinExistence type="predicted"/>
<dbReference type="InterPro" id="IPR005119">
    <property type="entry name" value="LysR_subst-bd"/>
</dbReference>
<dbReference type="PANTHER" id="PTHR30419">
    <property type="entry name" value="HTH-TYPE TRANSCRIPTIONAL REGULATOR YBHD"/>
    <property type="match status" value="1"/>
</dbReference>
<dbReference type="PROSITE" id="PS50931">
    <property type="entry name" value="HTH_LYSR"/>
    <property type="match status" value="1"/>
</dbReference>
<dbReference type="RefSeq" id="WP_230106957.1">
    <property type="nucleotide sequence ID" value="NZ_AP024845.1"/>
</dbReference>
<keyword evidence="1" id="KW-0805">Transcription regulation</keyword>
<accession>A0ABM8I1W0</accession>
<protein>
    <submittedName>
        <fullName evidence="5">LysR family transcriptional regulator</fullName>
    </submittedName>
</protein>
<dbReference type="InterPro" id="IPR050950">
    <property type="entry name" value="HTH-type_LysR_regulators"/>
</dbReference>
<dbReference type="InterPro" id="IPR000847">
    <property type="entry name" value="LysR_HTH_N"/>
</dbReference>
<evidence type="ECO:0000256" key="3">
    <source>
        <dbReference type="ARBA" id="ARBA00023163"/>
    </source>
</evidence>
<evidence type="ECO:0000256" key="2">
    <source>
        <dbReference type="ARBA" id="ARBA00023125"/>
    </source>
</evidence>
<organism evidence="5 6">
    <name type="scientific">Claveliimonas bilis</name>
    <dbReference type="NCBI Taxonomy" id="3028070"/>
    <lineage>
        <taxon>Bacteria</taxon>
        <taxon>Bacillati</taxon>
        <taxon>Bacillota</taxon>
        <taxon>Clostridia</taxon>
        <taxon>Lachnospirales</taxon>
        <taxon>Lachnospiraceae</taxon>
        <taxon>Claveliimonas</taxon>
    </lineage>
</organism>
<dbReference type="Proteomes" id="UP001305815">
    <property type="component" value="Chromosome"/>
</dbReference>
<evidence type="ECO:0000313" key="5">
    <source>
        <dbReference type="EMBL" id="BDZ76638.1"/>
    </source>
</evidence>
<gene>
    <name evidence="5" type="ORF">Lac1_08210</name>
</gene>
<keyword evidence="3" id="KW-0804">Transcription</keyword>
<keyword evidence="2" id="KW-0238">DNA-binding</keyword>
<dbReference type="PANTHER" id="PTHR30419:SF8">
    <property type="entry name" value="NITROGEN ASSIMILATION TRANSCRIPTIONAL ACTIVATOR-RELATED"/>
    <property type="match status" value="1"/>
</dbReference>
<dbReference type="CDD" id="cd05466">
    <property type="entry name" value="PBP2_LTTR_substrate"/>
    <property type="match status" value="1"/>
</dbReference>
<feature type="domain" description="HTH lysR-type" evidence="4">
    <location>
        <begin position="1"/>
        <end position="58"/>
    </location>
</feature>
<evidence type="ECO:0000256" key="1">
    <source>
        <dbReference type="ARBA" id="ARBA00023015"/>
    </source>
</evidence>
<keyword evidence="6" id="KW-1185">Reference proteome</keyword>
<dbReference type="EMBL" id="AP027742">
    <property type="protein sequence ID" value="BDZ76638.1"/>
    <property type="molecule type" value="Genomic_DNA"/>
</dbReference>
<evidence type="ECO:0000259" key="4">
    <source>
        <dbReference type="PROSITE" id="PS50931"/>
    </source>
</evidence>
<evidence type="ECO:0000313" key="6">
    <source>
        <dbReference type="Proteomes" id="UP001305815"/>
    </source>
</evidence>
<reference evidence="6" key="1">
    <citation type="journal article" date="2023" name="Int. J. Syst. Evol. Microbiol.">
        <title>Claveliimonas bilis gen. nov., sp. nov., deoxycholic acid-producing bacteria isolated from human faeces, and reclassification of Sellimonas monacensis Zenner et al. 2021 as Claveliimonas monacensis comb. nov.</title>
        <authorList>
            <person name="Hisatomi A."/>
            <person name="Kastawa N.W.E.P.G."/>
            <person name="Song I."/>
            <person name="Ohkuma M."/>
            <person name="Fukiya S."/>
            <person name="Sakamoto M."/>
        </authorList>
    </citation>
    <scope>NUCLEOTIDE SEQUENCE [LARGE SCALE GENOMIC DNA]</scope>
    <source>
        <strain evidence="6">12BBH14</strain>
    </source>
</reference>